<accession>Q3B154</accession>
<dbReference type="Gene3D" id="3.40.720.10">
    <property type="entry name" value="Alkaline Phosphatase, subunit A"/>
    <property type="match status" value="1"/>
</dbReference>
<keyword evidence="11" id="KW-0732">Signal</keyword>
<dbReference type="PRINTS" id="PR00113">
    <property type="entry name" value="ALKPHPHTASE"/>
</dbReference>
<dbReference type="SMART" id="SM00098">
    <property type="entry name" value="alkPPc"/>
    <property type="match status" value="1"/>
</dbReference>
<dbReference type="EMBL" id="CP000096">
    <property type="protein sequence ID" value="ABB24927.1"/>
    <property type="molecule type" value="Genomic_DNA"/>
</dbReference>
<proteinExistence type="inferred from homology"/>
<dbReference type="GO" id="GO:0004035">
    <property type="term" value="F:alkaline phosphatase activity"/>
    <property type="evidence" value="ECO:0007669"/>
    <property type="project" value="UniProtKB-EC"/>
</dbReference>
<dbReference type="Gene3D" id="1.10.60.40">
    <property type="match status" value="1"/>
</dbReference>
<keyword evidence="3 8" id="KW-0479">Metal-binding</keyword>
<evidence type="ECO:0000256" key="10">
    <source>
        <dbReference type="SAM" id="MobiDB-lite"/>
    </source>
</evidence>
<evidence type="ECO:0000313" key="12">
    <source>
        <dbReference type="EMBL" id="ABB24927.1"/>
    </source>
</evidence>
<evidence type="ECO:0000256" key="7">
    <source>
        <dbReference type="PIRSR" id="PIRSR601952-1"/>
    </source>
</evidence>
<dbReference type="InterPro" id="IPR018299">
    <property type="entry name" value="Alkaline_phosphatase_AS"/>
</dbReference>
<dbReference type="GO" id="GO:0046872">
    <property type="term" value="F:metal ion binding"/>
    <property type="evidence" value="ECO:0007669"/>
    <property type="project" value="UniProtKB-KW"/>
</dbReference>
<dbReference type="HOGENOM" id="CLU_008539_5_0_10"/>
<sequence length="491" mass="52234">MQRTWITLSLLLLLLPGCSVRNTAIGDAVETSVPTAPPARHVFLFIGDGMGLAQVELARALLPEGDSLAMTSLPVTGLVSTHALDHYITDSAAAGTALATGHGTMVGTIAMGSNRLDTLKTIVEIAETAGMRTGIVTSVGIDNATPACFYAHSPSRTRIHDIASQMVGSGVDYFAGGYAEGNFPLMRARAELDYGDIDSLMLAGGYRIARNARELREVQPGKPVWAYGQYGRSAAMAFAMDADSREMDLAAYTGEGIRLLENPKGFFMMVEGGKIDWACHGNDAAAVAHDVASFDRAVRQALAFYRSHPSSTLIVVTADHECGGLSLGNTAGGYESRPRLLLNQKLSLERFMDKVALWRSERRVTFPMALDSLEVFFGLGSPRDSALVLSARNRRELQVAFTSSMAPFPAPDRFSPAVSAILNRRAGIGWGSRVHTAVPVPVFAIGAHAGMFSGSYPNTVLGQRLMQAAGFSGATDPHPGEFSPAPARSAP</sequence>
<dbReference type="eggNOG" id="COG1785">
    <property type="taxonomic scope" value="Bacteria"/>
</dbReference>
<evidence type="ECO:0000256" key="2">
    <source>
        <dbReference type="ARBA" id="ARBA00022553"/>
    </source>
</evidence>
<evidence type="ECO:0000256" key="5">
    <source>
        <dbReference type="ARBA" id="ARBA00022833"/>
    </source>
</evidence>
<feature type="signal peptide" evidence="11">
    <location>
        <begin position="1"/>
        <end position="23"/>
    </location>
</feature>
<feature type="binding site" evidence="8">
    <location>
        <position position="48"/>
    </location>
    <ligand>
        <name>Mg(2+)</name>
        <dbReference type="ChEBI" id="CHEBI:18420"/>
    </ligand>
</feature>
<name>Q3B154_CHLL3</name>
<feature type="active site" description="Phosphoserine intermediate" evidence="7">
    <location>
        <position position="91"/>
    </location>
</feature>
<comment type="cofactor">
    <cofactor evidence="8">
        <name>Zn(2+)</name>
        <dbReference type="ChEBI" id="CHEBI:29105"/>
    </cofactor>
    <text evidence="8">Binds 2 Zn(2+) ions.</text>
</comment>
<feature type="binding site" evidence="8">
    <location>
        <position position="435"/>
    </location>
    <ligand>
        <name>Zn(2+)</name>
        <dbReference type="ChEBI" id="CHEBI:29105"/>
        <label>2</label>
    </ligand>
</feature>
<feature type="binding site" evidence="8">
    <location>
        <position position="319"/>
    </location>
    <ligand>
        <name>Zn(2+)</name>
        <dbReference type="ChEBI" id="CHEBI:29105"/>
        <label>2</label>
    </ligand>
</feature>
<dbReference type="PANTHER" id="PTHR11596">
    <property type="entry name" value="ALKALINE PHOSPHATASE"/>
    <property type="match status" value="1"/>
</dbReference>
<dbReference type="SUPFAM" id="SSF53649">
    <property type="entry name" value="Alkaline phosphatase-like"/>
    <property type="match status" value="1"/>
</dbReference>
<feature type="binding site" evidence="8">
    <location>
        <position position="276"/>
    </location>
    <ligand>
        <name>Zn(2+)</name>
        <dbReference type="ChEBI" id="CHEBI:29105"/>
        <label>2</label>
    </ligand>
</feature>
<evidence type="ECO:0000256" key="3">
    <source>
        <dbReference type="ARBA" id="ARBA00022723"/>
    </source>
</evidence>
<keyword evidence="2" id="KW-0597">Phosphoprotein</keyword>
<feature type="region of interest" description="Disordered" evidence="10">
    <location>
        <begin position="472"/>
        <end position="491"/>
    </location>
</feature>
<dbReference type="InterPro" id="IPR017850">
    <property type="entry name" value="Alkaline_phosphatase_core_sf"/>
</dbReference>
<keyword evidence="13" id="KW-1185">Reference proteome</keyword>
<dbReference type="STRING" id="319225.Plut_2085"/>
<dbReference type="InterPro" id="IPR001952">
    <property type="entry name" value="Alkaline_phosphatase"/>
</dbReference>
<evidence type="ECO:0000256" key="6">
    <source>
        <dbReference type="ARBA" id="ARBA00022842"/>
    </source>
</evidence>
<dbReference type="PANTHER" id="PTHR11596:SF5">
    <property type="entry name" value="ALKALINE PHOSPHATASE"/>
    <property type="match status" value="1"/>
</dbReference>
<dbReference type="EC" id="3.1.3.1" evidence="12"/>
<feature type="binding site" evidence="8">
    <location>
        <position position="280"/>
    </location>
    <ligand>
        <name>Zn(2+)</name>
        <dbReference type="ChEBI" id="CHEBI:29105"/>
        <label>2</label>
    </ligand>
</feature>
<dbReference type="Proteomes" id="UP000002709">
    <property type="component" value="Chromosome"/>
</dbReference>
<comment type="cofactor">
    <cofactor evidence="8">
        <name>Mg(2+)</name>
        <dbReference type="ChEBI" id="CHEBI:18420"/>
    </cofactor>
    <text evidence="8">Binds 1 Mg(2+) ion.</text>
</comment>
<keyword evidence="6 8" id="KW-0460">Magnesium</keyword>
<feature type="binding site" evidence="8">
    <location>
        <position position="48"/>
    </location>
    <ligand>
        <name>Zn(2+)</name>
        <dbReference type="ChEBI" id="CHEBI:29105"/>
        <label>2</label>
    </ligand>
</feature>
<gene>
    <name evidence="12" type="ordered locus">Plut_2085</name>
</gene>
<reference evidence="13" key="1">
    <citation type="submission" date="2005-08" db="EMBL/GenBank/DDBJ databases">
        <title>Complete sequence of Pelodictyon luteolum DSM 273.</title>
        <authorList>
            <consortium name="US DOE Joint Genome Institute"/>
            <person name="Copeland A."/>
            <person name="Lucas S."/>
            <person name="Lapidus A."/>
            <person name="Barry K."/>
            <person name="Detter J.C."/>
            <person name="Glavina T."/>
            <person name="Hammon N."/>
            <person name="Israni S."/>
            <person name="Pitluck S."/>
            <person name="Bryant D."/>
            <person name="Schmutz J."/>
            <person name="Larimer F."/>
            <person name="Land M."/>
            <person name="Kyrpides N."/>
            <person name="Ivanova N."/>
            <person name="Richardson P."/>
        </authorList>
    </citation>
    <scope>NUCLEOTIDE SEQUENCE [LARGE SCALE GENOMIC DNA]</scope>
    <source>
        <strain evidence="13">DSM 273 / BCRC 81028 / 2530</strain>
    </source>
</reference>
<dbReference type="Pfam" id="PF00245">
    <property type="entry name" value="Alk_phosphatase"/>
    <property type="match status" value="1"/>
</dbReference>
<dbReference type="KEGG" id="plt:Plut_2085"/>
<dbReference type="CDD" id="cd16012">
    <property type="entry name" value="ALP"/>
    <property type="match status" value="1"/>
</dbReference>
<feature type="binding site" evidence="8">
    <location>
        <position position="145"/>
    </location>
    <ligand>
        <name>Mg(2+)</name>
        <dbReference type="ChEBI" id="CHEBI:18420"/>
    </ligand>
</feature>
<comment type="similarity">
    <text evidence="1 9">Belongs to the alkaline phosphatase family.</text>
</comment>
<feature type="chain" id="PRO_5004224086" evidence="11">
    <location>
        <begin position="24"/>
        <end position="491"/>
    </location>
</feature>
<keyword evidence="4 12" id="KW-0378">Hydrolase</keyword>
<evidence type="ECO:0000256" key="9">
    <source>
        <dbReference type="RuleBase" id="RU003946"/>
    </source>
</evidence>
<dbReference type="RefSeq" id="WP_011358797.1">
    <property type="nucleotide sequence ID" value="NC_007512.1"/>
</dbReference>
<evidence type="ECO:0000256" key="4">
    <source>
        <dbReference type="ARBA" id="ARBA00022801"/>
    </source>
</evidence>
<evidence type="ECO:0000256" key="11">
    <source>
        <dbReference type="SAM" id="SignalP"/>
    </source>
</evidence>
<dbReference type="AlphaFoldDB" id="Q3B154"/>
<keyword evidence="5 8" id="KW-0862">Zinc</keyword>
<evidence type="ECO:0000256" key="8">
    <source>
        <dbReference type="PIRSR" id="PIRSR601952-2"/>
    </source>
</evidence>
<evidence type="ECO:0000313" key="13">
    <source>
        <dbReference type="Proteomes" id="UP000002709"/>
    </source>
</evidence>
<dbReference type="PROSITE" id="PS00123">
    <property type="entry name" value="ALKALINE_PHOSPHATASE"/>
    <property type="match status" value="1"/>
</dbReference>
<feature type="binding site" evidence="8">
    <location>
        <position position="271"/>
    </location>
    <ligand>
        <name>Mg(2+)</name>
        <dbReference type="ChEBI" id="CHEBI:18420"/>
    </ligand>
</feature>
<protein>
    <submittedName>
        <fullName evidence="12">Alkaline phosphatase</fullName>
        <ecNumber evidence="12">3.1.3.1</ecNumber>
    </submittedName>
</protein>
<organism evidence="12 13">
    <name type="scientific">Chlorobium luteolum (strain DSM 273 / BCRC 81028 / 2530)</name>
    <name type="common">Pelodictyon luteolum</name>
    <dbReference type="NCBI Taxonomy" id="319225"/>
    <lineage>
        <taxon>Bacteria</taxon>
        <taxon>Pseudomonadati</taxon>
        <taxon>Chlorobiota</taxon>
        <taxon>Chlorobiia</taxon>
        <taxon>Chlorobiales</taxon>
        <taxon>Chlorobiaceae</taxon>
        <taxon>Chlorobium/Pelodictyon group</taxon>
        <taxon>Pelodictyon</taxon>
    </lineage>
</organism>
<evidence type="ECO:0000256" key="1">
    <source>
        <dbReference type="ARBA" id="ARBA00005984"/>
    </source>
</evidence>
<feature type="binding site" evidence="8">
    <location>
        <position position="320"/>
    </location>
    <ligand>
        <name>Zn(2+)</name>
        <dbReference type="ChEBI" id="CHEBI:29105"/>
        <label>2</label>
    </ligand>
</feature>